<accession>A0A626FDZ1</accession>
<feature type="non-terminal residue" evidence="2">
    <location>
        <position position="1"/>
    </location>
</feature>
<dbReference type="AlphaFoldDB" id="A0A626FDZ1"/>
<evidence type="ECO:0000313" key="2">
    <source>
        <dbReference type="EMBL" id="EDA7616282.1"/>
    </source>
</evidence>
<name>A0A626FDZ1_SALTM</name>
<dbReference type="SUPFAM" id="SSF52540">
    <property type="entry name" value="P-loop containing nucleoside triphosphate hydrolases"/>
    <property type="match status" value="1"/>
</dbReference>
<dbReference type="InterPro" id="IPR043964">
    <property type="entry name" value="P-loop_TraG"/>
</dbReference>
<sequence length="284" mass="32190">RTWAMEWIEAILILNGVKVDAPMRNAIADAIKSMSETHSKTLSEFTVTVQNNVVREALKQYTIDGNMGHLLDAEEDGLDISDFMTFEIEHLMNMDQKYALPVLLYLFRRIEESLDGRPTLIILDEAWLMLGHPEFRGKIRDWLKSMAKKNCSVLMATQQLSDAANSGILDVIIESTACRIFLPNSNALQEEAMPLYINMGLNRRQIEIIASAVPKRDYYYVSEEGRRLYQLALGPLALAFVGATDPDSIDAVKQLSETYGDGWVDEWLRTKGLDLNDYEYEVAA</sequence>
<reference evidence="2" key="1">
    <citation type="submission" date="2018-07" db="EMBL/GenBank/DDBJ databases">
        <authorList>
            <person name="Ashton P.M."/>
            <person name="Dallman T."/>
            <person name="Nair S."/>
            <person name="De Pinna E."/>
            <person name="Peters T."/>
            <person name="Grant K."/>
        </authorList>
    </citation>
    <scope>NUCLEOTIDE SEQUENCE</scope>
    <source>
        <strain evidence="2">116039</strain>
    </source>
</reference>
<dbReference type="Gene3D" id="3.40.50.300">
    <property type="entry name" value="P-loop containing nucleotide triphosphate hydrolases"/>
    <property type="match status" value="1"/>
</dbReference>
<proteinExistence type="predicted"/>
<evidence type="ECO:0000259" key="1">
    <source>
        <dbReference type="Pfam" id="PF19044"/>
    </source>
</evidence>
<feature type="domain" description="TraG P-loop" evidence="1">
    <location>
        <begin position="54"/>
        <end position="211"/>
    </location>
</feature>
<dbReference type="InterPro" id="IPR027417">
    <property type="entry name" value="P-loop_NTPase"/>
</dbReference>
<dbReference type="PANTHER" id="PTHR30121">
    <property type="entry name" value="UNCHARACTERIZED PROTEIN YJGR-RELATED"/>
    <property type="match status" value="1"/>
</dbReference>
<dbReference type="EMBL" id="AALLDS010000110">
    <property type="protein sequence ID" value="EDA7616282.1"/>
    <property type="molecule type" value="Genomic_DNA"/>
</dbReference>
<protein>
    <submittedName>
        <fullName evidence="2">Conjugal transfer protein TrbE</fullName>
    </submittedName>
</protein>
<comment type="caution">
    <text evidence="2">The sequence shown here is derived from an EMBL/GenBank/DDBJ whole genome shotgun (WGS) entry which is preliminary data.</text>
</comment>
<gene>
    <name evidence="2" type="ORF">A3V89_26500</name>
</gene>
<dbReference type="Pfam" id="PF19044">
    <property type="entry name" value="P-loop_TraG"/>
    <property type="match status" value="1"/>
</dbReference>
<dbReference type="PANTHER" id="PTHR30121:SF12">
    <property type="entry name" value="TYPE IV SECRETION SYSTEM PROTEIN CAGE"/>
    <property type="match status" value="1"/>
</dbReference>
<dbReference type="InterPro" id="IPR051162">
    <property type="entry name" value="T4SS_component"/>
</dbReference>
<organism evidence="2">
    <name type="scientific">Salmonella typhimurium</name>
    <dbReference type="NCBI Taxonomy" id="90371"/>
    <lineage>
        <taxon>Bacteria</taxon>
        <taxon>Pseudomonadati</taxon>
        <taxon>Pseudomonadota</taxon>
        <taxon>Gammaproteobacteria</taxon>
        <taxon>Enterobacterales</taxon>
        <taxon>Enterobacteriaceae</taxon>
        <taxon>Salmonella</taxon>
    </lineage>
</organism>